<dbReference type="AlphaFoldDB" id="A0A9P1I3S8"/>
<keyword evidence="5" id="KW-0539">Nucleus</keyword>
<dbReference type="SMART" id="SM00355">
    <property type="entry name" value="ZnF_C2H2"/>
    <property type="match status" value="3"/>
</dbReference>
<accession>A0A9P1I3S8</accession>
<gene>
    <name evidence="9" type="ORF">CAMP_LOCUS197</name>
</gene>
<evidence type="ECO:0000313" key="10">
    <source>
        <dbReference type="Proteomes" id="UP001152747"/>
    </source>
</evidence>
<evidence type="ECO:0000256" key="2">
    <source>
        <dbReference type="ARBA" id="ARBA00022737"/>
    </source>
</evidence>
<dbReference type="InterPro" id="IPR036236">
    <property type="entry name" value="Znf_C2H2_sf"/>
</dbReference>
<keyword evidence="10" id="KW-1185">Reference proteome</keyword>
<dbReference type="Proteomes" id="UP001152747">
    <property type="component" value="Unassembled WGS sequence"/>
</dbReference>
<reference evidence="9" key="1">
    <citation type="submission" date="2022-11" db="EMBL/GenBank/DDBJ databases">
        <authorList>
            <person name="Kikuchi T."/>
        </authorList>
    </citation>
    <scope>NUCLEOTIDE SEQUENCE</scope>
    <source>
        <strain evidence="9">PS1010</strain>
    </source>
</reference>
<evidence type="ECO:0000256" key="3">
    <source>
        <dbReference type="ARBA" id="ARBA00022771"/>
    </source>
</evidence>
<dbReference type="GO" id="GO:0000978">
    <property type="term" value="F:RNA polymerase II cis-regulatory region sequence-specific DNA binding"/>
    <property type="evidence" value="ECO:0007669"/>
    <property type="project" value="TreeGrafter"/>
</dbReference>
<dbReference type="GO" id="GO:0005667">
    <property type="term" value="C:transcription regulator complex"/>
    <property type="evidence" value="ECO:0007669"/>
    <property type="project" value="TreeGrafter"/>
</dbReference>
<organism evidence="9 10">
    <name type="scientific">Caenorhabditis angaria</name>
    <dbReference type="NCBI Taxonomy" id="860376"/>
    <lineage>
        <taxon>Eukaryota</taxon>
        <taxon>Metazoa</taxon>
        <taxon>Ecdysozoa</taxon>
        <taxon>Nematoda</taxon>
        <taxon>Chromadorea</taxon>
        <taxon>Rhabditida</taxon>
        <taxon>Rhabditina</taxon>
        <taxon>Rhabditomorpha</taxon>
        <taxon>Rhabditoidea</taxon>
        <taxon>Rhabditidae</taxon>
        <taxon>Peloderinae</taxon>
        <taxon>Caenorhabditis</taxon>
    </lineage>
</organism>
<dbReference type="GO" id="GO:0031519">
    <property type="term" value="C:PcG protein complex"/>
    <property type="evidence" value="ECO:0007669"/>
    <property type="project" value="TreeGrafter"/>
</dbReference>
<dbReference type="PANTHER" id="PTHR14003:SF23">
    <property type="entry name" value="ZINC FINGER PROTEIN 143"/>
    <property type="match status" value="1"/>
</dbReference>
<feature type="region of interest" description="Disordered" evidence="7">
    <location>
        <begin position="176"/>
        <end position="195"/>
    </location>
</feature>
<dbReference type="GO" id="GO:0000785">
    <property type="term" value="C:chromatin"/>
    <property type="evidence" value="ECO:0007669"/>
    <property type="project" value="TreeGrafter"/>
</dbReference>
<keyword evidence="1" id="KW-0479">Metal-binding</keyword>
<evidence type="ECO:0000313" key="9">
    <source>
        <dbReference type="EMBL" id="CAI5437560.1"/>
    </source>
</evidence>
<proteinExistence type="predicted"/>
<feature type="domain" description="C2H2-type" evidence="8">
    <location>
        <begin position="380"/>
        <end position="407"/>
    </location>
</feature>
<comment type="caution">
    <text evidence="9">The sequence shown here is derived from an EMBL/GenBank/DDBJ whole genome shotgun (WGS) entry which is preliminary data.</text>
</comment>
<keyword evidence="2" id="KW-0677">Repeat</keyword>
<keyword evidence="4" id="KW-0862">Zinc</keyword>
<dbReference type="PROSITE" id="PS00028">
    <property type="entry name" value="ZINC_FINGER_C2H2_1"/>
    <property type="match status" value="2"/>
</dbReference>
<evidence type="ECO:0000256" key="6">
    <source>
        <dbReference type="PROSITE-ProRule" id="PRU00042"/>
    </source>
</evidence>
<protein>
    <recommendedName>
        <fullName evidence="8">C2H2-type domain-containing protein</fullName>
    </recommendedName>
</protein>
<feature type="region of interest" description="Disordered" evidence="7">
    <location>
        <begin position="506"/>
        <end position="532"/>
    </location>
</feature>
<keyword evidence="3 6" id="KW-0863">Zinc-finger</keyword>
<evidence type="ECO:0000256" key="1">
    <source>
        <dbReference type="ARBA" id="ARBA00022723"/>
    </source>
</evidence>
<feature type="domain" description="C2H2-type" evidence="8">
    <location>
        <begin position="351"/>
        <end position="380"/>
    </location>
</feature>
<dbReference type="PANTHER" id="PTHR14003">
    <property type="entry name" value="TRANSCRIPTIONAL REPRESSOR PROTEIN YY"/>
    <property type="match status" value="1"/>
</dbReference>
<dbReference type="OrthoDB" id="6077919at2759"/>
<feature type="compositionally biased region" description="Polar residues" evidence="7">
    <location>
        <begin position="444"/>
        <end position="456"/>
    </location>
</feature>
<dbReference type="PROSITE" id="PS50157">
    <property type="entry name" value="ZINC_FINGER_C2H2_2"/>
    <property type="match status" value="2"/>
</dbReference>
<dbReference type="Pfam" id="PF00096">
    <property type="entry name" value="zf-C2H2"/>
    <property type="match status" value="2"/>
</dbReference>
<dbReference type="Gene3D" id="3.30.160.60">
    <property type="entry name" value="Classic Zinc Finger"/>
    <property type="match status" value="2"/>
</dbReference>
<name>A0A9P1I3S8_9PELO</name>
<feature type="region of interest" description="Disordered" evidence="7">
    <location>
        <begin position="126"/>
        <end position="150"/>
    </location>
</feature>
<feature type="region of interest" description="Disordered" evidence="7">
    <location>
        <begin position="444"/>
        <end position="469"/>
    </location>
</feature>
<evidence type="ECO:0000256" key="5">
    <source>
        <dbReference type="ARBA" id="ARBA00023242"/>
    </source>
</evidence>
<dbReference type="EMBL" id="CANHGI010000001">
    <property type="protein sequence ID" value="CAI5437560.1"/>
    <property type="molecule type" value="Genomic_DNA"/>
</dbReference>
<sequence>MGTYTTRHWNLDQKNSVEVDNKMGPESVANFDYLKQATSCIQQFLNELRSSPRHHQICGEEIKPEIEQQQQETASTTENEVIDELSKITMTLEKFMESQKCVNEVLTGTMKCGACGACAVGLSANGSASSGAESESGRASEERRKVSEEEDDVMSIVSRIASVDSVEQSIFEQSIKSVSSSASAQPEEEEQPTLREEEIVMKSILDSTITEQPTDTSVIDSFLQHSLFKTLELQQAQQQQHILQQQIQNQMKKEEQPIEDTTVITSILEKIFGTQIPPIINQKPPAAPQVAQKKAVENSSPNETTFDSFGALEALFNDSMNGFEPSTSEVKQTKKRKSTPLKASKVEGAGYVCPMEGCNKIFKEKGSVHRHFVTHIGMRFNCDQCKASYTQKHALMLHQKIHANPDAYQCRGCGTNYTTQNGLRLHRQRNPACMELANELLNQSAAQSTPNTPISKSSPTAAATSSAPASEIQPDLSALFLPGLLPNVDSSTDLSALLLSTLANENSTSPQKSTSNESVQITANPQFSLLGT</sequence>
<evidence type="ECO:0000259" key="8">
    <source>
        <dbReference type="PROSITE" id="PS50157"/>
    </source>
</evidence>
<dbReference type="GO" id="GO:0008270">
    <property type="term" value="F:zinc ion binding"/>
    <property type="evidence" value="ECO:0007669"/>
    <property type="project" value="UniProtKB-KW"/>
</dbReference>
<dbReference type="InterPro" id="IPR013087">
    <property type="entry name" value="Znf_C2H2_type"/>
</dbReference>
<feature type="compositionally biased region" description="Low complexity" evidence="7">
    <location>
        <begin position="457"/>
        <end position="469"/>
    </location>
</feature>
<feature type="compositionally biased region" description="Basic and acidic residues" evidence="7">
    <location>
        <begin position="135"/>
        <end position="147"/>
    </location>
</feature>
<dbReference type="SUPFAM" id="SSF57667">
    <property type="entry name" value="beta-beta-alpha zinc fingers"/>
    <property type="match status" value="2"/>
</dbReference>
<evidence type="ECO:0000256" key="4">
    <source>
        <dbReference type="ARBA" id="ARBA00022833"/>
    </source>
</evidence>
<dbReference type="GO" id="GO:0000981">
    <property type="term" value="F:DNA-binding transcription factor activity, RNA polymerase II-specific"/>
    <property type="evidence" value="ECO:0007669"/>
    <property type="project" value="TreeGrafter"/>
</dbReference>
<feature type="compositionally biased region" description="Polar residues" evidence="7">
    <location>
        <begin position="510"/>
        <end position="532"/>
    </location>
</feature>
<evidence type="ECO:0000256" key="7">
    <source>
        <dbReference type="SAM" id="MobiDB-lite"/>
    </source>
</evidence>